<evidence type="ECO:0000313" key="3">
    <source>
        <dbReference type="WBParaSite" id="Csp11.Scaffold630.g18993.t1"/>
    </source>
</evidence>
<dbReference type="PROSITE" id="PS50181">
    <property type="entry name" value="FBOX"/>
    <property type="match status" value="1"/>
</dbReference>
<dbReference type="InterPro" id="IPR001810">
    <property type="entry name" value="F-box_dom"/>
</dbReference>
<evidence type="ECO:0000259" key="1">
    <source>
        <dbReference type="PROSITE" id="PS50181"/>
    </source>
</evidence>
<name>A0A1I7USU0_9PELO</name>
<dbReference type="AlphaFoldDB" id="A0A1I7USU0"/>
<evidence type="ECO:0000313" key="2">
    <source>
        <dbReference type="Proteomes" id="UP000095282"/>
    </source>
</evidence>
<dbReference type="Proteomes" id="UP000095282">
    <property type="component" value="Unplaced"/>
</dbReference>
<keyword evidence="2" id="KW-1185">Reference proteome</keyword>
<accession>A0A1I7USU0</accession>
<sequence length="314" mass="37045">MAFHLQNLPYLAFKEVLSTMDLREKFLIATSSRKSASLVKRCVFPQKYKFTILYCKYWDLKVDRAHWSQIKKGDRYSSEECKKEGISLNKTVLETFELIIDVFNKPRTCMSNNDLLESYNSFQPFFEKLEMKVNTLIFNCKTHELQSTLEKYKEIPNVNVFVNSSEIVDFNPQAKHHFERASFYFDEDIDWDLHKHLLISLLDSKMVYMYSDLIAAYEDISEEIERMEFLELEMFPLNYYTFETVFESLGQVVPVKQATYLERSGAWNTRHFSGNCFMIEQKETGRKAHVFLISTGKHPSNLSLRMSPETFELA</sequence>
<protein>
    <submittedName>
        <fullName evidence="3">F-box domain-containing protein</fullName>
    </submittedName>
</protein>
<reference evidence="3" key="1">
    <citation type="submission" date="2016-11" db="UniProtKB">
        <authorList>
            <consortium name="WormBaseParasite"/>
        </authorList>
    </citation>
    <scope>IDENTIFICATION</scope>
</reference>
<feature type="domain" description="F-box" evidence="1">
    <location>
        <begin position="2"/>
        <end position="51"/>
    </location>
</feature>
<proteinExistence type="predicted"/>
<dbReference type="WBParaSite" id="Csp11.Scaffold630.g18993.t1">
    <property type="protein sequence ID" value="Csp11.Scaffold630.g18993.t1"/>
    <property type="gene ID" value="Csp11.Scaffold630.g18993"/>
</dbReference>
<organism evidence="2 3">
    <name type="scientific">Caenorhabditis tropicalis</name>
    <dbReference type="NCBI Taxonomy" id="1561998"/>
    <lineage>
        <taxon>Eukaryota</taxon>
        <taxon>Metazoa</taxon>
        <taxon>Ecdysozoa</taxon>
        <taxon>Nematoda</taxon>
        <taxon>Chromadorea</taxon>
        <taxon>Rhabditida</taxon>
        <taxon>Rhabditina</taxon>
        <taxon>Rhabditomorpha</taxon>
        <taxon>Rhabditoidea</taxon>
        <taxon>Rhabditidae</taxon>
        <taxon>Peloderinae</taxon>
        <taxon>Caenorhabditis</taxon>
    </lineage>
</organism>